<evidence type="ECO:0000259" key="16">
    <source>
        <dbReference type="SMART" id="SM00831"/>
    </source>
</evidence>
<feature type="transmembrane region" description="Helical" evidence="15">
    <location>
        <begin position="244"/>
        <end position="261"/>
    </location>
</feature>
<dbReference type="AlphaFoldDB" id="A0A2J8B3G2"/>
<dbReference type="GO" id="GO:0046872">
    <property type="term" value="F:metal ion binding"/>
    <property type="evidence" value="ECO:0007669"/>
    <property type="project" value="UniProtKB-KW"/>
</dbReference>
<proteinExistence type="inferred from homology"/>
<dbReference type="FunFam" id="2.70.150.10:FF:000016">
    <property type="entry name" value="Calcium-transporting P-type ATPase putative"/>
    <property type="match status" value="1"/>
</dbReference>
<sequence length="910" mass="97560">MNNNLPYQGTAETIMSALQTESRTGLSAEEVSKRQAKYGPNSLQEKAKVTIWQKILQQLADVMVIILIIACLISAFTGDAIEAAVILVVVVINAVLGVVQEGKAEKALEALQKMAAPHARVLRDGRQTMLPAEELVPGDIVMLEAGDIVPADMRLIESRNLKAEEASLTGESVPVEKNAEFETSENLGLGDRQNMLFSSTAITYGRGMGVVTDTGNNSEIGKIAAKLQGIEEEQTPLQKNLNRLGKMLAIICLVVCAVVFVEEVVVDHSPTGILEGFKTAVALAVAAIPEGLAAIVTIVLAIGMKRMADQNAIAKRLLAVETLGCVDVICSDKTGTLTQNEMTVTRIYVGNDLYEVSGGGYNPQGKFTLNGNEATLTAPDVRLLEIGVLCNAAELVNEGEAWSILGDPTEGALLTAGAKAGITRDKLQADHRKLGELPFDSDRKMMSVFCDGYAEAPVVSLTKGAPDIVLERCNTEMTADGVKPLTAERKAAIAQANSAMASTALRVLAFAYHDHADLASGESTAEQAMTFVGLMGMIDPARPEAGEAITVCNEAGIRAVMITGDYKDTAAAIARDLGLLRPGDGIVTGAELDEMSDADLEKIVDRTSVYARVSPEHKVRIVAALRNQGHIASMTGDGVNDAPALKQADIGVAMGITGTEVAKGAADMILTDDNFATIVHAVKEGRIIYSNIRKFVGFLLSCNVAEILVIFITTMVMGVAPLEAIQLLWLNLITDSFPALALGREKGDADIMRLKPRSKSEQIINREMIGAILVQSVSIFAAVFIAFLIGQNNQLFGGQFGDLLEAKTMAFTTLIFAELLRAYSCRSERFNIWQIGFFSNKTMTGATLLSMALLLLVLYVPVLNVIFKTVPLDLLHWVIIIALGCVPFLAGEIYKLVFYRVKRAKSVKSK</sequence>
<dbReference type="InterPro" id="IPR001757">
    <property type="entry name" value="P_typ_ATPase"/>
</dbReference>
<dbReference type="SUPFAM" id="SSF81665">
    <property type="entry name" value="Calcium ATPase, transmembrane domain M"/>
    <property type="match status" value="1"/>
</dbReference>
<dbReference type="GO" id="GO:0005524">
    <property type="term" value="F:ATP binding"/>
    <property type="evidence" value="ECO:0007669"/>
    <property type="project" value="UniProtKB-KW"/>
</dbReference>
<feature type="transmembrane region" description="Helical" evidence="15">
    <location>
        <begin position="764"/>
        <end position="788"/>
    </location>
</feature>
<dbReference type="InterPro" id="IPR023299">
    <property type="entry name" value="ATPase_P-typ_cyto_dom_N"/>
</dbReference>
<dbReference type="SFLD" id="SFLDS00003">
    <property type="entry name" value="Haloacid_Dehalogenase"/>
    <property type="match status" value="1"/>
</dbReference>
<feature type="transmembrane region" description="Helical" evidence="15">
    <location>
        <begin position="874"/>
        <end position="898"/>
    </location>
</feature>
<dbReference type="PRINTS" id="PR00119">
    <property type="entry name" value="CATATPASE"/>
</dbReference>
<keyword evidence="8" id="KW-0547">Nucleotide-binding</keyword>
<evidence type="ECO:0000256" key="5">
    <source>
        <dbReference type="ARBA" id="ARBA00022568"/>
    </source>
</evidence>
<dbReference type="EMBL" id="NBZD01000001">
    <property type="protein sequence ID" value="PNH19318.1"/>
    <property type="molecule type" value="Genomic_DNA"/>
</dbReference>
<dbReference type="GO" id="GO:0016887">
    <property type="term" value="F:ATP hydrolysis activity"/>
    <property type="evidence" value="ECO:0007669"/>
    <property type="project" value="InterPro"/>
</dbReference>
<keyword evidence="6 15" id="KW-0812">Transmembrane</keyword>
<accession>A0A2J8B3G2</accession>
<keyword evidence="10" id="KW-0460">Magnesium</keyword>
<reference evidence="18" key="1">
    <citation type="submission" date="2017-04" db="EMBL/GenBank/DDBJ databases">
        <authorList>
            <person name="Bumgarner R.E."/>
            <person name="Fredricks D.N."/>
            <person name="Srinivasan S."/>
        </authorList>
    </citation>
    <scope>NUCLEOTIDE SEQUENCE [LARGE SCALE GENOMIC DNA]</scope>
    <source>
        <strain evidence="18">KA00405</strain>
    </source>
</reference>
<dbReference type="InterPro" id="IPR036412">
    <property type="entry name" value="HAD-like_sf"/>
</dbReference>
<evidence type="ECO:0000256" key="6">
    <source>
        <dbReference type="ARBA" id="ARBA00022692"/>
    </source>
</evidence>
<comment type="similarity">
    <text evidence="2">Belongs to the cation transport ATPase (P-type) (TC 3.A.3) family. Type IIA subfamily.</text>
</comment>
<dbReference type="InterPro" id="IPR023298">
    <property type="entry name" value="ATPase_P-typ_TM_dom_sf"/>
</dbReference>
<dbReference type="SUPFAM" id="SSF81653">
    <property type="entry name" value="Calcium ATPase, transduction domain A"/>
    <property type="match status" value="1"/>
</dbReference>
<comment type="caution">
    <text evidence="17">The sequence shown here is derived from an EMBL/GenBank/DDBJ whole genome shotgun (WGS) entry which is preliminary data.</text>
</comment>
<protein>
    <recommendedName>
        <fullName evidence="3">P-type Ca(2+) transporter</fullName>
        <ecNumber evidence="3">7.2.2.10</ecNumber>
    </recommendedName>
</protein>
<dbReference type="InterPro" id="IPR018303">
    <property type="entry name" value="ATPase_P-typ_P_site"/>
</dbReference>
<dbReference type="SUPFAM" id="SSF81660">
    <property type="entry name" value="Metal cation-transporting ATPase, ATP-binding domain N"/>
    <property type="match status" value="1"/>
</dbReference>
<evidence type="ECO:0000313" key="17">
    <source>
        <dbReference type="EMBL" id="PNH19318.1"/>
    </source>
</evidence>
<keyword evidence="7" id="KW-0479">Metal-binding</keyword>
<dbReference type="PROSITE" id="PS00154">
    <property type="entry name" value="ATPASE_E1_E2"/>
    <property type="match status" value="1"/>
</dbReference>
<evidence type="ECO:0000256" key="8">
    <source>
        <dbReference type="ARBA" id="ARBA00022741"/>
    </source>
</evidence>
<keyword evidence="13 15" id="KW-0472">Membrane</keyword>
<dbReference type="EC" id="7.2.2.10" evidence="3"/>
<feature type="domain" description="Cation-transporting P-type ATPase N-terminal" evidence="16">
    <location>
        <begin position="5"/>
        <end position="79"/>
    </location>
</feature>
<dbReference type="Gene3D" id="3.40.1110.10">
    <property type="entry name" value="Calcium-transporting ATPase, cytoplasmic domain N"/>
    <property type="match status" value="1"/>
</dbReference>
<keyword evidence="4" id="KW-1003">Cell membrane</keyword>
<dbReference type="InterPro" id="IPR006068">
    <property type="entry name" value="ATPase_P-typ_cation-transptr_C"/>
</dbReference>
<keyword evidence="5" id="KW-0109">Calcium transport</keyword>
<evidence type="ECO:0000256" key="2">
    <source>
        <dbReference type="ARBA" id="ARBA00005675"/>
    </source>
</evidence>
<dbReference type="FunFam" id="3.40.50.1000:FF:000001">
    <property type="entry name" value="Phospholipid-transporting ATPase IC"/>
    <property type="match status" value="1"/>
</dbReference>
<evidence type="ECO:0000256" key="7">
    <source>
        <dbReference type="ARBA" id="ARBA00022723"/>
    </source>
</evidence>
<dbReference type="OMA" id="PLWNNMM"/>
<feature type="transmembrane region" description="Helical" evidence="15">
    <location>
        <begin position="55"/>
        <end position="75"/>
    </location>
</feature>
<comment type="subcellular location">
    <subcellularLocation>
        <location evidence="1">Cell membrane</location>
        <topology evidence="1">Multi-pass membrane protein</topology>
    </subcellularLocation>
</comment>
<evidence type="ECO:0000256" key="15">
    <source>
        <dbReference type="SAM" id="Phobius"/>
    </source>
</evidence>
<evidence type="ECO:0000256" key="9">
    <source>
        <dbReference type="ARBA" id="ARBA00022840"/>
    </source>
</evidence>
<dbReference type="SMART" id="SM00831">
    <property type="entry name" value="Cation_ATPase_N"/>
    <property type="match status" value="1"/>
</dbReference>
<dbReference type="FunFam" id="3.40.50.1000:FF:000028">
    <property type="entry name" value="Calcium-transporting P-type ATPase, putative"/>
    <property type="match status" value="1"/>
</dbReference>
<evidence type="ECO:0000256" key="12">
    <source>
        <dbReference type="ARBA" id="ARBA00022989"/>
    </source>
</evidence>
<dbReference type="SUPFAM" id="SSF56784">
    <property type="entry name" value="HAD-like"/>
    <property type="match status" value="1"/>
</dbReference>
<evidence type="ECO:0000313" key="18">
    <source>
        <dbReference type="Proteomes" id="UP000236394"/>
    </source>
</evidence>
<feature type="transmembrane region" description="Helical" evidence="15">
    <location>
        <begin position="845"/>
        <end position="862"/>
    </location>
</feature>
<dbReference type="GO" id="GO:0005886">
    <property type="term" value="C:plasma membrane"/>
    <property type="evidence" value="ECO:0007669"/>
    <property type="project" value="UniProtKB-SubCell"/>
</dbReference>
<feature type="transmembrane region" description="Helical" evidence="15">
    <location>
        <begin position="81"/>
        <end position="99"/>
    </location>
</feature>
<keyword evidence="11" id="KW-1278">Translocase</keyword>
<evidence type="ECO:0000256" key="11">
    <source>
        <dbReference type="ARBA" id="ARBA00022967"/>
    </source>
</evidence>
<feature type="transmembrane region" description="Helical" evidence="15">
    <location>
        <begin position="281"/>
        <end position="302"/>
    </location>
</feature>
<keyword evidence="9" id="KW-0067">ATP-binding</keyword>
<dbReference type="GO" id="GO:0140352">
    <property type="term" value="P:export from cell"/>
    <property type="evidence" value="ECO:0007669"/>
    <property type="project" value="UniProtKB-ARBA"/>
</dbReference>
<evidence type="ECO:0000256" key="3">
    <source>
        <dbReference type="ARBA" id="ARBA00012790"/>
    </source>
</evidence>
<keyword evidence="5" id="KW-0106">Calcium</keyword>
<dbReference type="GO" id="GO:0005388">
    <property type="term" value="F:P-type calcium transporter activity"/>
    <property type="evidence" value="ECO:0007669"/>
    <property type="project" value="UniProtKB-EC"/>
</dbReference>
<dbReference type="InterPro" id="IPR004014">
    <property type="entry name" value="ATPase_P-typ_cation-transptr_N"/>
</dbReference>
<dbReference type="NCBIfam" id="TIGR01494">
    <property type="entry name" value="ATPase_P-type"/>
    <property type="match status" value="2"/>
</dbReference>
<evidence type="ECO:0000256" key="1">
    <source>
        <dbReference type="ARBA" id="ARBA00004651"/>
    </source>
</evidence>
<dbReference type="Gene3D" id="2.70.150.10">
    <property type="entry name" value="Calcium-transporting ATPase, cytoplasmic transduction domain A"/>
    <property type="match status" value="1"/>
</dbReference>
<evidence type="ECO:0000256" key="4">
    <source>
        <dbReference type="ARBA" id="ARBA00022475"/>
    </source>
</evidence>
<dbReference type="Gene3D" id="3.40.50.1000">
    <property type="entry name" value="HAD superfamily/HAD-like"/>
    <property type="match status" value="1"/>
</dbReference>
<evidence type="ECO:0000256" key="13">
    <source>
        <dbReference type="ARBA" id="ARBA00023136"/>
    </source>
</evidence>
<keyword evidence="5" id="KW-0813">Transport</keyword>
<dbReference type="RefSeq" id="WP_012993833.1">
    <property type="nucleotide sequence ID" value="NZ_NBZD01000001.1"/>
</dbReference>
<gene>
    <name evidence="17" type="ORF">B7R76_00030</name>
</gene>
<dbReference type="InterPro" id="IPR008250">
    <property type="entry name" value="ATPase_P-typ_transduc_dom_A_sf"/>
</dbReference>
<dbReference type="InterPro" id="IPR044492">
    <property type="entry name" value="P_typ_ATPase_HD_dom"/>
</dbReference>
<dbReference type="Pfam" id="PF00122">
    <property type="entry name" value="E1-E2_ATPase"/>
    <property type="match status" value="1"/>
</dbReference>
<dbReference type="Pfam" id="PF13246">
    <property type="entry name" value="Cation_ATPase"/>
    <property type="match status" value="1"/>
</dbReference>
<evidence type="ECO:0000256" key="10">
    <source>
        <dbReference type="ARBA" id="ARBA00022842"/>
    </source>
</evidence>
<organism evidence="17 18">
    <name type="scientific">Mageeibacillus indolicus</name>
    <dbReference type="NCBI Taxonomy" id="884684"/>
    <lineage>
        <taxon>Bacteria</taxon>
        <taxon>Bacillati</taxon>
        <taxon>Bacillota</taxon>
        <taxon>Clostridia</taxon>
        <taxon>Eubacteriales</taxon>
        <taxon>Oscillospiraceae</taxon>
        <taxon>Mageeibacillus</taxon>
    </lineage>
</organism>
<dbReference type="Gene3D" id="1.20.1110.10">
    <property type="entry name" value="Calcium-transporting ATPase, transmembrane domain"/>
    <property type="match status" value="1"/>
</dbReference>
<dbReference type="PRINTS" id="PR00120">
    <property type="entry name" value="HATPASE"/>
</dbReference>
<dbReference type="PANTHER" id="PTHR24093">
    <property type="entry name" value="CATION TRANSPORTING ATPASE"/>
    <property type="match status" value="1"/>
</dbReference>
<dbReference type="InterPro" id="IPR023214">
    <property type="entry name" value="HAD_sf"/>
</dbReference>
<dbReference type="Pfam" id="PF00690">
    <property type="entry name" value="Cation_ATPase_N"/>
    <property type="match status" value="1"/>
</dbReference>
<dbReference type="InterPro" id="IPR059000">
    <property type="entry name" value="ATPase_P-type_domA"/>
</dbReference>
<dbReference type="SFLD" id="SFLDG00002">
    <property type="entry name" value="C1.7:_P-type_atpase_like"/>
    <property type="match status" value="1"/>
</dbReference>
<keyword evidence="12 15" id="KW-1133">Transmembrane helix</keyword>
<keyword evidence="5" id="KW-0406">Ion transport</keyword>
<comment type="catalytic activity">
    <reaction evidence="14">
        <text>Ca(2+)(in) + ATP + H2O = Ca(2+)(out) + ADP + phosphate + H(+)</text>
        <dbReference type="Rhea" id="RHEA:18105"/>
        <dbReference type="ChEBI" id="CHEBI:15377"/>
        <dbReference type="ChEBI" id="CHEBI:15378"/>
        <dbReference type="ChEBI" id="CHEBI:29108"/>
        <dbReference type="ChEBI" id="CHEBI:30616"/>
        <dbReference type="ChEBI" id="CHEBI:43474"/>
        <dbReference type="ChEBI" id="CHEBI:456216"/>
        <dbReference type="EC" id="7.2.2.10"/>
    </reaction>
</comment>
<dbReference type="PANTHER" id="PTHR24093:SF506">
    <property type="entry name" value="CATION-TRANSPORTING ATPASE PMA1"/>
    <property type="match status" value="1"/>
</dbReference>
<dbReference type="Pfam" id="PF00689">
    <property type="entry name" value="Cation_ATPase_C"/>
    <property type="match status" value="1"/>
</dbReference>
<dbReference type="Proteomes" id="UP000236394">
    <property type="component" value="Unassembled WGS sequence"/>
</dbReference>
<name>A0A2J8B3G2_9FIRM</name>
<evidence type="ECO:0000256" key="14">
    <source>
        <dbReference type="ARBA" id="ARBA00048694"/>
    </source>
</evidence>
<dbReference type="SFLD" id="SFLDF00027">
    <property type="entry name" value="p-type_atpase"/>
    <property type="match status" value="1"/>
</dbReference>
<feature type="transmembrane region" description="Helical" evidence="15">
    <location>
        <begin position="695"/>
        <end position="718"/>
    </location>
</feature>